<keyword evidence="1" id="KW-0472">Membrane</keyword>
<evidence type="ECO:0000256" key="2">
    <source>
        <dbReference type="SAM" id="SignalP"/>
    </source>
</evidence>
<evidence type="ECO:0000259" key="3">
    <source>
        <dbReference type="PROSITE" id="PS50835"/>
    </source>
</evidence>
<dbReference type="EMBL" id="JAWDGP010003240">
    <property type="protein sequence ID" value="KAK3776199.1"/>
    <property type="molecule type" value="Genomic_DNA"/>
</dbReference>
<dbReference type="Proteomes" id="UP001283361">
    <property type="component" value="Unassembled WGS sequence"/>
</dbReference>
<evidence type="ECO:0000313" key="4">
    <source>
        <dbReference type="EMBL" id="KAK3776199.1"/>
    </source>
</evidence>
<keyword evidence="5" id="KW-1185">Reference proteome</keyword>
<organism evidence="4 5">
    <name type="scientific">Elysia crispata</name>
    <name type="common">lettuce slug</name>
    <dbReference type="NCBI Taxonomy" id="231223"/>
    <lineage>
        <taxon>Eukaryota</taxon>
        <taxon>Metazoa</taxon>
        <taxon>Spiralia</taxon>
        <taxon>Lophotrochozoa</taxon>
        <taxon>Mollusca</taxon>
        <taxon>Gastropoda</taxon>
        <taxon>Heterobranchia</taxon>
        <taxon>Euthyneura</taxon>
        <taxon>Panpulmonata</taxon>
        <taxon>Sacoglossa</taxon>
        <taxon>Placobranchoidea</taxon>
        <taxon>Plakobranchidae</taxon>
        <taxon>Elysia</taxon>
    </lineage>
</organism>
<dbReference type="InterPro" id="IPR007110">
    <property type="entry name" value="Ig-like_dom"/>
</dbReference>
<reference evidence="4" key="1">
    <citation type="journal article" date="2023" name="G3 (Bethesda)">
        <title>A reference genome for the long-term kleptoplast-retaining sea slug Elysia crispata morphotype clarki.</title>
        <authorList>
            <person name="Eastman K.E."/>
            <person name="Pendleton A.L."/>
            <person name="Shaikh M.A."/>
            <person name="Suttiyut T."/>
            <person name="Ogas R."/>
            <person name="Tomko P."/>
            <person name="Gavelis G."/>
            <person name="Widhalm J.R."/>
            <person name="Wisecaver J.H."/>
        </authorList>
    </citation>
    <scope>NUCLEOTIDE SEQUENCE</scope>
    <source>
        <strain evidence="4">ECLA1</strain>
    </source>
</reference>
<feature type="domain" description="Ig-like" evidence="3">
    <location>
        <begin position="150"/>
        <end position="265"/>
    </location>
</feature>
<comment type="caution">
    <text evidence="4">The sequence shown here is derived from an EMBL/GenBank/DDBJ whole genome shotgun (WGS) entry which is preliminary data.</text>
</comment>
<evidence type="ECO:0000256" key="1">
    <source>
        <dbReference type="SAM" id="Phobius"/>
    </source>
</evidence>
<feature type="signal peptide" evidence="2">
    <location>
        <begin position="1"/>
        <end position="21"/>
    </location>
</feature>
<dbReference type="AlphaFoldDB" id="A0AAE0ZV44"/>
<keyword evidence="2" id="KW-0732">Signal</keyword>
<accession>A0AAE0ZV44</accession>
<feature type="chain" id="PRO_5041900367" description="Ig-like domain-containing protein" evidence="2">
    <location>
        <begin position="22"/>
        <end position="720"/>
    </location>
</feature>
<sequence length="720" mass="80680">MNFVNISLLLLLMMFYETTEFDFEPKEQFEGKTVKIQCSVRHLFKFWILHTQFHLPVSLHFLLRKNGEILADYHFRGDKQIIPPSERDVDVKFIRGSRRNILKYNVIVKLHDLRCEDGYHDSYCRMFVEIKNGSKLGLVDRGRAKVIALPKNVEIYVNKDQVDYFQADSSASVNLKCESVGPGNLSVRWVRYYPLFNLANQTVAEDKTAQKYPSIGIDQRCNHTVLYNYSATLVVILRAGEPVVVYYCVLYDKTAGSVARSKPVALSVKARPVKPTSAGTLVAGLQLDPSTTAQSASSVALEGQHVVMYCNASIANASFRRIAKVRLSHIQNYPGADMKEREICTFDPALEQFGKNLSSNTSLHAYSDITKIWDASQLVTRSMTIQWEIHQATCTGNGTYLCTVWYFHNWGTPQMGANSSYQHIDFQCNIKAISISAFSENGTLVSPEDAQTSQKLTISCHFSGPKTVQWTISKEGQTLPPVRSHINDPNIGRYRGSDYPGCVCYPHIANISVNTPNTETKEEITIASCTLSIPGFSKTMEYVLNKNSSFPPPRNHSLRTVAKVMLVTFAVVFLAQAIIWLRRPQIKRKARPSLRRASQAQATPLPPPMVAPVLWTPGQPFPLDVHPGTCLVLDRALSGGLVLDLDLTPAVQVWLTVMFSQIYPLLTSGEQWLDIYPLDQEVDSAKCLAISTVEKGSVYVHKLHLFTNNLMIVACVLLKS</sequence>
<dbReference type="PROSITE" id="PS50835">
    <property type="entry name" value="IG_LIKE"/>
    <property type="match status" value="1"/>
</dbReference>
<evidence type="ECO:0000313" key="5">
    <source>
        <dbReference type="Proteomes" id="UP001283361"/>
    </source>
</evidence>
<keyword evidence="1" id="KW-0812">Transmembrane</keyword>
<protein>
    <recommendedName>
        <fullName evidence="3">Ig-like domain-containing protein</fullName>
    </recommendedName>
</protein>
<feature type="transmembrane region" description="Helical" evidence="1">
    <location>
        <begin position="561"/>
        <end position="581"/>
    </location>
</feature>
<gene>
    <name evidence="4" type="ORF">RRG08_008689</name>
</gene>
<proteinExistence type="predicted"/>
<keyword evidence="1" id="KW-1133">Transmembrane helix</keyword>
<name>A0AAE0ZV44_9GAST</name>